<dbReference type="EC" id="2.3.1.266" evidence="5"/>
<evidence type="ECO:0000313" key="7">
    <source>
        <dbReference type="EMBL" id="MBP1044758.1"/>
    </source>
</evidence>
<dbReference type="Proteomes" id="UP000673375">
    <property type="component" value="Unassembled WGS sequence"/>
</dbReference>
<evidence type="ECO:0000259" key="6">
    <source>
        <dbReference type="PROSITE" id="PS51186"/>
    </source>
</evidence>
<dbReference type="InterPro" id="IPR006464">
    <property type="entry name" value="AcTrfase_RimI/Ard1"/>
</dbReference>
<keyword evidence="7" id="KW-0689">Ribosomal protein</keyword>
<dbReference type="PROSITE" id="PS51186">
    <property type="entry name" value="GNAT"/>
    <property type="match status" value="1"/>
</dbReference>
<comment type="function">
    <text evidence="5">Acetylates the N-terminal alanine of ribosomal protein bS18.</text>
</comment>
<sequence length="147" mass="17399">MMIEWNKQNEGASEQLWQLCEQSYYYGSPWSQAQFQNDLEQENSWYLVDDLIRPTGFVSYYQILDEIDITHVVVSKEKHGQGYGKKLLEEAISCWKQKQIKRVLLEVRASNQAAQKLYEGVGFQCIHKRKNYYHLPQEDGLMMELIL</sequence>
<comment type="catalytic activity">
    <reaction evidence="5">
        <text>N-terminal L-alanyl-[ribosomal protein bS18] + acetyl-CoA = N-terminal N(alpha)-acetyl-L-alanyl-[ribosomal protein bS18] + CoA + H(+)</text>
        <dbReference type="Rhea" id="RHEA:43756"/>
        <dbReference type="Rhea" id="RHEA-COMP:10676"/>
        <dbReference type="Rhea" id="RHEA-COMP:10677"/>
        <dbReference type="ChEBI" id="CHEBI:15378"/>
        <dbReference type="ChEBI" id="CHEBI:57287"/>
        <dbReference type="ChEBI" id="CHEBI:57288"/>
        <dbReference type="ChEBI" id="CHEBI:64718"/>
        <dbReference type="ChEBI" id="CHEBI:83683"/>
        <dbReference type="EC" id="2.3.1.266"/>
    </reaction>
</comment>
<keyword evidence="7" id="KW-0687">Ribonucleoprotein</keyword>
<keyword evidence="4" id="KW-0012">Acyltransferase</keyword>
<dbReference type="InterPro" id="IPR000182">
    <property type="entry name" value="GNAT_dom"/>
</dbReference>
<evidence type="ECO:0000256" key="3">
    <source>
        <dbReference type="ARBA" id="ARBA00022679"/>
    </source>
</evidence>
<keyword evidence="2 5" id="KW-0963">Cytoplasm</keyword>
<accession>A0ABS4CEG5</accession>
<dbReference type="InterPro" id="IPR050680">
    <property type="entry name" value="YpeA/RimI_acetyltransf"/>
</dbReference>
<dbReference type="Pfam" id="PF00583">
    <property type="entry name" value="Acetyltransf_1"/>
    <property type="match status" value="1"/>
</dbReference>
<comment type="subcellular location">
    <subcellularLocation>
        <location evidence="5">Cytoplasm</location>
    </subcellularLocation>
</comment>
<dbReference type="InterPro" id="IPR016181">
    <property type="entry name" value="Acyl_CoA_acyltransferase"/>
</dbReference>
<protein>
    <recommendedName>
        <fullName evidence="5">[Ribosomal protein bS18]-alanine N-acetyltransferase</fullName>
        <ecNumber evidence="5">2.3.1.266</ecNumber>
    </recommendedName>
</protein>
<evidence type="ECO:0000256" key="1">
    <source>
        <dbReference type="ARBA" id="ARBA00005395"/>
    </source>
</evidence>
<dbReference type="NCBIfam" id="TIGR01575">
    <property type="entry name" value="rimI"/>
    <property type="match status" value="1"/>
</dbReference>
<dbReference type="CDD" id="cd04301">
    <property type="entry name" value="NAT_SF"/>
    <property type="match status" value="1"/>
</dbReference>
<evidence type="ECO:0000256" key="4">
    <source>
        <dbReference type="ARBA" id="ARBA00023315"/>
    </source>
</evidence>
<evidence type="ECO:0000256" key="5">
    <source>
        <dbReference type="RuleBase" id="RU363094"/>
    </source>
</evidence>
<gene>
    <name evidence="7" type="primary">rimI</name>
    <name evidence="7" type="ORF">I6N96_00590</name>
</gene>
<name>A0ABS4CEG5_9ENTE</name>
<comment type="similarity">
    <text evidence="1 5">Belongs to the acetyltransferase family. RimI subfamily.</text>
</comment>
<keyword evidence="3" id="KW-0808">Transferase</keyword>
<dbReference type="RefSeq" id="WP_209555560.1">
    <property type="nucleotide sequence ID" value="NZ_JAEDXU010000001.1"/>
</dbReference>
<evidence type="ECO:0000313" key="8">
    <source>
        <dbReference type="Proteomes" id="UP000673375"/>
    </source>
</evidence>
<proteinExistence type="inferred from homology"/>
<comment type="caution">
    <text evidence="7">The sequence shown here is derived from an EMBL/GenBank/DDBJ whole genome shotgun (WGS) entry which is preliminary data.</text>
</comment>
<keyword evidence="8" id="KW-1185">Reference proteome</keyword>
<evidence type="ECO:0000256" key="2">
    <source>
        <dbReference type="ARBA" id="ARBA00022490"/>
    </source>
</evidence>
<organism evidence="7 8">
    <name type="scientific">Enterococcus larvae</name>
    <dbReference type="NCBI Taxonomy" id="2794352"/>
    <lineage>
        <taxon>Bacteria</taxon>
        <taxon>Bacillati</taxon>
        <taxon>Bacillota</taxon>
        <taxon>Bacilli</taxon>
        <taxon>Lactobacillales</taxon>
        <taxon>Enterococcaceae</taxon>
        <taxon>Enterococcus</taxon>
    </lineage>
</organism>
<reference evidence="7 8" key="1">
    <citation type="submission" date="2020-12" db="EMBL/GenBank/DDBJ databases">
        <title>Vagococcus allomyrinae sp. nov. and Enterococcus lavae sp. nov., isolated from the larvae of Allomyrina dichotoma.</title>
        <authorList>
            <person name="Lee S.D."/>
        </authorList>
    </citation>
    <scope>NUCLEOTIDE SEQUENCE [LARGE SCALE GENOMIC DNA]</scope>
    <source>
        <strain evidence="7 8">BWM-S5</strain>
    </source>
</reference>
<dbReference type="SUPFAM" id="SSF55729">
    <property type="entry name" value="Acyl-CoA N-acyltransferases (Nat)"/>
    <property type="match status" value="1"/>
</dbReference>
<dbReference type="GO" id="GO:0005840">
    <property type="term" value="C:ribosome"/>
    <property type="evidence" value="ECO:0007669"/>
    <property type="project" value="UniProtKB-KW"/>
</dbReference>
<dbReference type="Gene3D" id="3.40.630.30">
    <property type="match status" value="1"/>
</dbReference>
<dbReference type="PANTHER" id="PTHR43420:SF44">
    <property type="entry name" value="ACETYLTRANSFERASE YPEA"/>
    <property type="match status" value="1"/>
</dbReference>
<dbReference type="PANTHER" id="PTHR43420">
    <property type="entry name" value="ACETYLTRANSFERASE"/>
    <property type="match status" value="1"/>
</dbReference>
<dbReference type="EMBL" id="JAEDXU010000001">
    <property type="protein sequence ID" value="MBP1044758.1"/>
    <property type="molecule type" value="Genomic_DNA"/>
</dbReference>
<feature type="domain" description="N-acetyltransferase" evidence="6">
    <location>
        <begin position="3"/>
        <end position="147"/>
    </location>
</feature>